<feature type="transmembrane region" description="Helical" evidence="2">
    <location>
        <begin position="1017"/>
        <end position="1034"/>
    </location>
</feature>
<proteinExistence type="predicted"/>
<feature type="transmembrane region" description="Helical" evidence="2">
    <location>
        <begin position="974"/>
        <end position="997"/>
    </location>
</feature>
<evidence type="ECO:0000313" key="5">
    <source>
        <dbReference type="Proteomes" id="UP001054902"/>
    </source>
</evidence>
<keyword evidence="2" id="KW-1133">Transmembrane helix</keyword>
<accession>A0AAD3CSE9</accession>
<evidence type="ECO:0000256" key="2">
    <source>
        <dbReference type="SAM" id="Phobius"/>
    </source>
</evidence>
<dbReference type="Gene3D" id="1.10.238.10">
    <property type="entry name" value="EF-hand"/>
    <property type="match status" value="1"/>
</dbReference>
<feature type="domain" description="EF-hand" evidence="3">
    <location>
        <begin position="1331"/>
        <end position="1366"/>
    </location>
</feature>
<organism evidence="4 5">
    <name type="scientific">Chaetoceros tenuissimus</name>
    <dbReference type="NCBI Taxonomy" id="426638"/>
    <lineage>
        <taxon>Eukaryota</taxon>
        <taxon>Sar</taxon>
        <taxon>Stramenopiles</taxon>
        <taxon>Ochrophyta</taxon>
        <taxon>Bacillariophyta</taxon>
        <taxon>Coscinodiscophyceae</taxon>
        <taxon>Chaetocerotophycidae</taxon>
        <taxon>Chaetocerotales</taxon>
        <taxon>Chaetocerotaceae</taxon>
        <taxon>Chaetoceros</taxon>
    </lineage>
</organism>
<dbReference type="CDD" id="cd00051">
    <property type="entry name" value="EFh"/>
    <property type="match status" value="1"/>
</dbReference>
<keyword evidence="5" id="KW-1185">Reference proteome</keyword>
<keyword evidence="1" id="KW-0106">Calcium</keyword>
<feature type="transmembrane region" description="Helical" evidence="2">
    <location>
        <begin position="79"/>
        <end position="96"/>
    </location>
</feature>
<reference evidence="4 5" key="1">
    <citation type="journal article" date="2021" name="Sci. Rep.">
        <title>The genome of the diatom Chaetoceros tenuissimus carries an ancient integrated fragment of an extant virus.</title>
        <authorList>
            <person name="Hongo Y."/>
            <person name="Kimura K."/>
            <person name="Takaki Y."/>
            <person name="Yoshida Y."/>
            <person name="Baba S."/>
            <person name="Kobayashi G."/>
            <person name="Nagasaki K."/>
            <person name="Hano T."/>
            <person name="Tomaru Y."/>
        </authorList>
    </citation>
    <scope>NUCLEOTIDE SEQUENCE [LARGE SCALE GENOMIC DNA]</scope>
    <source>
        <strain evidence="4 5">NIES-3715</strain>
    </source>
</reference>
<comment type="caution">
    <text evidence="4">The sequence shown here is derived from an EMBL/GenBank/DDBJ whole genome shotgun (WGS) entry which is preliminary data.</text>
</comment>
<evidence type="ECO:0000256" key="1">
    <source>
        <dbReference type="ARBA" id="ARBA00022837"/>
    </source>
</evidence>
<feature type="transmembrane region" description="Helical" evidence="2">
    <location>
        <begin position="108"/>
        <end position="127"/>
    </location>
</feature>
<feature type="transmembrane region" description="Helical" evidence="2">
    <location>
        <begin position="139"/>
        <end position="157"/>
    </location>
</feature>
<dbReference type="Proteomes" id="UP001054902">
    <property type="component" value="Unassembled WGS sequence"/>
</dbReference>
<evidence type="ECO:0000259" key="3">
    <source>
        <dbReference type="PROSITE" id="PS50222"/>
    </source>
</evidence>
<name>A0AAD3CSE9_9STRA</name>
<dbReference type="InterPro" id="IPR002048">
    <property type="entry name" value="EF_hand_dom"/>
</dbReference>
<keyword evidence="2" id="KW-0812">Transmembrane</keyword>
<dbReference type="SMART" id="SM00054">
    <property type="entry name" value="EFh"/>
    <property type="match status" value="2"/>
</dbReference>
<feature type="transmembrane region" description="Helical" evidence="2">
    <location>
        <begin position="21"/>
        <end position="41"/>
    </location>
</feature>
<dbReference type="PROSITE" id="PS00018">
    <property type="entry name" value="EF_HAND_1"/>
    <property type="match status" value="1"/>
</dbReference>
<dbReference type="InterPro" id="IPR018247">
    <property type="entry name" value="EF_Hand_1_Ca_BS"/>
</dbReference>
<dbReference type="PROSITE" id="PS50222">
    <property type="entry name" value="EF_HAND_2"/>
    <property type="match status" value="2"/>
</dbReference>
<dbReference type="InterPro" id="IPR011992">
    <property type="entry name" value="EF-hand-dom_pair"/>
</dbReference>
<dbReference type="InterPro" id="IPR029055">
    <property type="entry name" value="Ntn_hydrolases_N"/>
</dbReference>
<sequence>MIISGEGWRYYLNSILYYQGFAVLHELAHLVCALLLGLVTLSELCQNGLWKTFLLEATFFRRVSVPYPEESWKVELLKASGWFASTAIAIILHFLHRNGAKGFADKKPLYLFASYLVVVDAFATDALGFRQLFTLERAAIAPNVLTVFCGNFGAIILHRAWFEKGGNLIYDIIEKMIQITMMRGAQSGGIVTFRCKETKGDTTDGHPTFDMHGSRTRVVKSKRGDLSKMLRAKMKNWSFPSLNKNPNYLDTIRERVFFAGHTRFATTSKATFDGTHPHQWSKPKTLNVYNMEKLKDNDLEDLSLGNAVKGTAIMKRLTKSGVREIATPTKTRVENFISHNGDFEYYSLNGETYEFETIQEWLEKALETPRPSSVDSAAIAGVIDLIRSKGSFMLSVRYVVCLGLPTSRIDADIDLPSHREYDVIAKVFEDSLHEFQTTTPYPLHIMAEDEGKRMDLARKCACNLTEDTAISESLKKFVRSEETGAGLYNFAVAVVNAFFDNDLLQTVRIFMSNAKGSFGLCAMSSLDAHRQVCLAARGQTMSLAFYPRKQLILWGSEQAAVKAGLNMDSPEMFPSGNSLDTSILNLKEDVLRLDLDDLGGEICLVDYAQDIYETSPVSVPNRDIKAESVMHNQARLYIISEEGHHHHKEGTLLYHRMTKLTKNRLITDLQPDSPDLIANDIRDTPGICASIQDDWLGVGNDSMFSLNRLTAWNLGRCLKSRLEKYANKELHTCPNRVDILVTGCEVSLWLAEQFASDLQKSFPKLRIVAVSSNKLLGLYGQEEINIPTIGHSISEQSLNLDDAITIIVSHSGGTFSPLGCSSLFQSKTDSIFVVTSEWDTQIGKQLRSFDNNEGIGFQLVFNSRIFVTGCGMRPAEPCLVSVAATHQLLTNIFEFISVVILSDDRYKKVTGAVVTLKDLQILECCNRENIQALEDIAGYDVAGLKVFNDGGSTEQSLREAGNVWAQHILENVKAYIMTIIYIIGTVVSGYPLASGIATGSGLAADSKVFYFLRFLDALIYIFLPQINIIILRVLERRHLLHRMVGRTVVIADIPWVAQASEAFLSKIFACSYSIAGLTVFSANPSDHLVHRMTHRVVRGSLLICGRPDGRLSALTASEQAASLSINQASSIQSLGSTCESITIGHNPFKLPLTERAIVLKRFRPLFLCEYLLGYKEGDDLGLDVSVSLRKSHTRTNMALDDSLTRNKMIQAHENNLLDNTLKKGKVTFKDEENSSEKPDRRRAALTKGKSSAALLGQYKSLESTTVANMQNENCIDDSSQFPLSQMIDVAIKEKKWNSAALRVFQMIDLDGNGLLSKEEFVTGLQNIECGMSREALLLVFEKFVKNDNGTLSIDDFFKIMKSNELEIEEYTKPPIRDRRGLIQVLPDTRENFFGEKLVKKTRNGRKQIATGALKSQNFAQELYESRIASLQRFLAMSVMFHQMGSKVERFFRLISFGLLSYRIDRTHSIMRIATTASPVSGADVRDRKRAIFYMRRIHRSVETIENAWLGYKAKKDIEEKKE</sequence>
<dbReference type="EMBL" id="BLLK01000045">
    <property type="protein sequence ID" value="GFH51342.1"/>
    <property type="molecule type" value="Genomic_DNA"/>
</dbReference>
<keyword evidence="2" id="KW-0472">Membrane</keyword>
<dbReference type="GO" id="GO:0005509">
    <property type="term" value="F:calcium ion binding"/>
    <property type="evidence" value="ECO:0007669"/>
    <property type="project" value="InterPro"/>
</dbReference>
<protein>
    <recommendedName>
        <fullName evidence="3">EF-hand domain-containing protein</fullName>
    </recommendedName>
</protein>
<dbReference type="SUPFAM" id="SSF47473">
    <property type="entry name" value="EF-hand"/>
    <property type="match status" value="1"/>
</dbReference>
<gene>
    <name evidence="4" type="ORF">CTEN210_07818</name>
</gene>
<dbReference type="Pfam" id="PF13499">
    <property type="entry name" value="EF-hand_7"/>
    <property type="match status" value="1"/>
</dbReference>
<dbReference type="Gene3D" id="3.60.20.10">
    <property type="entry name" value="Glutamine Phosphoribosylpyrophosphate, subunit 1, domain 1"/>
    <property type="match status" value="1"/>
</dbReference>
<evidence type="ECO:0000313" key="4">
    <source>
        <dbReference type="EMBL" id="GFH51342.1"/>
    </source>
</evidence>
<feature type="domain" description="EF-hand" evidence="3">
    <location>
        <begin position="1295"/>
        <end position="1330"/>
    </location>
</feature>